<comment type="caution">
    <text evidence="2">The sequence shown here is derived from an EMBL/GenBank/DDBJ whole genome shotgun (WGS) entry which is preliminary data.</text>
</comment>
<reference evidence="2 3" key="1">
    <citation type="journal article" date="2019" name="Nat. Plants">
        <title>Genome sequencing of Musa balbisiana reveals subgenome evolution and function divergence in polyploid bananas.</title>
        <authorList>
            <person name="Yao X."/>
        </authorList>
    </citation>
    <scope>NUCLEOTIDE SEQUENCE [LARGE SCALE GENOMIC DNA]</scope>
    <source>
        <strain evidence="3">cv. DH-PKW</strain>
        <tissue evidence="2">Leaves</tissue>
    </source>
</reference>
<name>A0A4S8IUC3_MUSBA</name>
<protein>
    <recommendedName>
        <fullName evidence="1">N-acetyltransferase domain-containing protein</fullName>
    </recommendedName>
</protein>
<dbReference type="Pfam" id="PF13302">
    <property type="entry name" value="Acetyltransf_3"/>
    <property type="match status" value="1"/>
</dbReference>
<sequence length="195" mass="21808">MGVGAKEEDRAEKKSVPEITLRPFTLSDVDDFMTWATDDRVMRFSRRPTCTTKDECLTHMKDLIMPHPWCRAICIDDGGRPVGSVSVMPAPGADVHRASIGFGIAYDYWGHGIATAAVKKAASAVFEEWPFLERLDAIAEVNNTASQRVLEKAGFQREAVLKSYLVLRGESKDMLKVEEMNLLDSENNSRWMPGK</sequence>
<keyword evidence="3" id="KW-1185">Reference proteome</keyword>
<accession>A0A4S8IUC3</accession>
<dbReference type="STRING" id="52838.A0A4S8IUC3"/>
<gene>
    <name evidence="2" type="ORF">C4D60_Mb06t30650</name>
</gene>
<dbReference type="EMBL" id="PYDT01000009">
    <property type="protein sequence ID" value="THU51402.1"/>
    <property type="molecule type" value="Genomic_DNA"/>
</dbReference>
<dbReference type="PANTHER" id="PTHR46067:SF16">
    <property type="entry name" value="N-ACETYLTRANSFERASE DOMAIN-CONTAINING PROTEIN"/>
    <property type="match status" value="1"/>
</dbReference>
<dbReference type="Gene3D" id="3.40.630.30">
    <property type="match status" value="1"/>
</dbReference>
<dbReference type="PROSITE" id="PS51186">
    <property type="entry name" value="GNAT"/>
    <property type="match status" value="1"/>
</dbReference>
<dbReference type="InterPro" id="IPR016181">
    <property type="entry name" value="Acyl_CoA_acyltransferase"/>
</dbReference>
<dbReference type="Proteomes" id="UP000317650">
    <property type="component" value="Chromosome 6"/>
</dbReference>
<dbReference type="GO" id="GO:0016747">
    <property type="term" value="F:acyltransferase activity, transferring groups other than amino-acyl groups"/>
    <property type="evidence" value="ECO:0007669"/>
    <property type="project" value="InterPro"/>
</dbReference>
<dbReference type="InterPro" id="IPR000182">
    <property type="entry name" value="GNAT_dom"/>
</dbReference>
<dbReference type="SUPFAM" id="SSF55729">
    <property type="entry name" value="Acyl-CoA N-acyltransferases (Nat)"/>
    <property type="match status" value="1"/>
</dbReference>
<evidence type="ECO:0000313" key="2">
    <source>
        <dbReference type="EMBL" id="THU51402.1"/>
    </source>
</evidence>
<proteinExistence type="predicted"/>
<evidence type="ECO:0000259" key="1">
    <source>
        <dbReference type="PROSITE" id="PS51186"/>
    </source>
</evidence>
<dbReference type="AlphaFoldDB" id="A0A4S8IUC3"/>
<organism evidence="2 3">
    <name type="scientific">Musa balbisiana</name>
    <name type="common">Banana</name>
    <dbReference type="NCBI Taxonomy" id="52838"/>
    <lineage>
        <taxon>Eukaryota</taxon>
        <taxon>Viridiplantae</taxon>
        <taxon>Streptophyta</taxon>
        <taxon>Embryophyta</taxon>
        <taxon>Tracheophyta</taxon>
        <taxon>Spermatophyta</taxon>
        <taxon>Magnoliopsida</taxon>
        <taxon>Liliopsida</taxon>
        <taxon>Zingiberales</taxon>
        <taxon>Musaceae</taxon>
        <taxon>Musa</taxon>
    </lineage>
</organism>
<dbReference type="PANTHER" id="PTHR46067">
    <property type="entry name" value="ACYL-COA N-ACYLTRANSFERASES (NAT) SUPERFAMILY PROTEIN"/>
    <property type="match status" value="1"/>
</dbReference>
<feature type="domain" description="N-acetyltransferase" evidence="1">
    <location>
        <begin position="19"/>
        <end position="179"/>
    </location>
</feature>
<evidence type="ECO:0000313" key="3">
    <source>
        <dbReference type="Proteomes" id="UP000317650"/>
    </source>
</evidence>